<dbReference type="Pfam" id="PF13538">
    <property type="entry name" value="UvrD_C_2"/>
    <property type="match status" value="1"/>
</dbReference>
<evidence type="ECO:0000256" key="1">
    <source>
        <dbReference type="ARBA" id="ARBA00022741"/>
    </source>
</evidence>
<keyword evidence="1" id="KW-0547">Nucleotide-binding</keyword>
<dbReference type="PANTHER" id="PTHR43788:SF6">
    <property type="entry name" value="DNA HELICASE B"/>
    <property type="match status" value="1"/>
</dbReference>
<name>A0ABX5J7B8_9RHOB</name>
<accession>A0ABX5J7B8</accession>
<gene>
    <name evidence="4" type="ORF">C8J29_11291</name>
</gene>
<evidence type="ECO:0000313" key="4">
    <source>
        <dbReference type="EMBL" id="PTM75301.1"/>
    </source>
</evidence>
<dbReference type="SUPFAM" id="SSF52540">
    <property type="entry name" value="P-loop containing nucleoside triphosphate hydrolases"/>
    <property type="match status" value="1"/>
</dbReference>
<protein>
    <submittedName>
        <fullName evidence="4">Exodeoxyribonuclease-5</fullName>
    </submittedName>
</protein>
<dbReference type="Proteomes" id="UP000240800">
    <property type="component" value="Unassembled WGS sequence"/>
</dbReference>
<dbReference type="InterPro" id="IPR027417">
    <property type="entry name" value="P-loop_NTPase"/>
</dbReference>
<sequence>MNNHSTPLSPEQIAAIDKAGAWLRNPRKNRKQVFKLFGYAGTGKTTIARRLAEGVDGDVVYAAFTGKAALMMQKNGCEGASTIHRLIYRPEQQPDGATRFALNAESLAAEAALIIIDECSMVNAEIAKDLLSFGKPVLVLGDPAQLPPPKDEGWFVRGKPDVMLTEIHRQALDNPILRLATAARNGEPLRVGDYGTSHVMRICELEMADCLAADQILAGSNDRVQLLNRQIREALGRPDFLPCPEDRLVCLRNDYGKAIVNGGMFEVRSAQPARFRSGLLSMKVANLDFPDWPELMVRVPEECFTKRIGTQVSHAPRDLQLFDYGYALTCHKAQGSQWENVLVHDESEAFKQDRHRWLYTAITRASDRVTIAI</sequence>
<keyword evidence="5" id="KW-1185">Reference proteome</keyword>
<evidence type="ECO:0000259" key="3">
    <source>
        <dbReference type="Pfam" id="PF13538"/>
    </source>
</evidence>
<organism evidence="4 5">
    <name type="scientific">Cereibacter johrii</name>
    <dbReference type="NCBI Taxonomy" id="445629"/>
    <lineage>
        <taxon>Bacteria</taxon>
        <taxon>Pseudomonadati</taxon>
        <taxon>Pseudomonadota</taxon>
        <taxon>Alphaproteobacteria</taxon>
        <taxon>Rhodobacterales</taxon>
        <taxon>Paracoccaceae</taxon>
        <taxon>Cereibacter</taxon>
    </lineage>
</organism>
<keyword evidence="2" id="KW-0067">ATP-binding</keyword>
<dbReference type="InterPro" id="IPR027785">
    <property type="entry name" value="UvrD-like_helicase_C"/>
</dbReference>
<dbReference type="CDD" id="cd18809">
    <property type="entry name" value="SF1_C_RecD"/>
    <property type="match status" value="1"/>
</dbReference>
<dbReference type="PANTHER" id="PTHR43788">
    <property type="entry name" value="DNA2/NAM7 HELICASE FAMILY MEMBER"/>
    <property type="match status" value="1"/>
</dbReference>
<comment type="caution">
    <text evidence="4">The sequence shown here is derived from an EMBL/GenBank/DDBJ whole genome shotgun (WGS) entry which is preliminary data.</text>
</comment>
<dbReference type="InterPro" id="IPR050534">
    <property type="entry name" value="Coronavir_polyprotein_1ab"/>
</dbReference>
<dbReference type="Gene3D" id="3.40.50.300">
    <property type="entry name" value="P-loop containing nucleotide triphosphate hydrolases"/>
    <property type="match status" value="2"/>
</dbReference>
<evidence type="ECO:0000313" key="5">
    <source>
        <dbReference type="Proteomes" id="UP000240800"/>
    </source>
</evidence>
<dbReference type="Pfam" id="PF13604">
    <property type="entry name" value="AAA_30"/>
    <property type="match status" value="1"/>
</dbReference>
<proteinExistence type="predicted"/>
<evidence type="ECO:0000256" key="2">
    <source>
        <dbReference type="ARBA" id="ARBA00022840"/>
    </source>
</evidence>
<dbReference type="RefSeq" id="WP_069330731.1">
    <property type="nucleotide sequence ID" value="NZ_MABH01000053.1"/>
</dbReference>
<dbReference type="EMBL" id="PZZW01000012">
    <property type="protein sequence ID" value="PTM75301.1"/>
    <property type="molecule type" value="Genomic_DNA"/>
</dbReference>
<reference evidence="4 5" key="1">
    <citation type="submission" date="2018-04" db="EMBL/GenBank/DDBJ databases">
        <title>Genomic Encyclopedia of Type Strains, Phase III (KMG-III): the genomes of soil and plant-associated and newly described type strains.</title>
        <authorList>
            <person name="Whitman W."/>
        </authorList>
    </citation>
    <scope>NUCLEOTIDE SEQUENCE [LARGE SCALE GENOMIC DNA]</scope>
    <source>
        <strain evidence="4 5">JA192</strain>
    </source>
</reference>
<feature type="domain" description="UvrD-like helicase C-terminal" evidence="3">
    <location>
        <begin position="324"/>
        <end position="371"/>
    </location>
</feature>